<reference evidence="8" key="1">
    <citation type="submission" date="2017-09" db="EMBL/GenBank/DDBJ databases">
        <title>Depth-based differentiation of microbial function through sediment-hosted aquifers and enrichment of novel symbionts in the deep terrestrial subsurface.</title>
        <authorList>
            <person name="Probst A.J."/>
            <person name="Ladd B."/>
            <person name="Jarett J.K."/>
            <person name="Geller-Mcgrath D.E."/>
            <person name="Sieber C.M.K."/>
            <person name="Emerson J.B."/>
            <person name="Anantharaman K."/>
            <person name="Thomas B.C."/>
            <person name="Malmstrom R."/>
            <person name="Stieglmeier M."/>
            <person name="Klingl A."/>
            <person name="Woyke T."/>
            <person name="Ryan C.M."/>
            <person name="Banfield J.F."/>
        </authorList>
    </citation>
    <scope>NUCLEOTIDE SEQUENCE [LARGE SCALE GENOMIC DNA]</scope>
</reference>
<comment type="subunit">
    <text evidence="5">Part of the 30S ribosomal subunit. Contacts proteins S5 and S12.</text>
</comment>
<sequence length="128" mass="14627">MVNDPIANLLNNLRNGYASRKIEIDIKKSRLLLNLLKVFKKYKYIEDFKLNENKKSISITLAYNEQDGAIHSVKQISKPSRRVYVNASKIPYPKNGRGIIIITTPEGLMAHYEAKKKHIGGELICEVE</sequence>
<dbReference type="InterPro" id="IPR047863">
    <property type="entry name" value="Ribosomal_uS8_CS"/>
</dbReference>
<gene>
    <name evidence="5 7" type="primary">rpsH</name>
    <name evidence="7" type="ORF">COS38_00460</name>
</gene>
<keyword evidence="2 5" id="KW-0689">Ribosomal protein</keyword>
<dbReference type="Gene3D" id="3.30.1490.10">
    <property type="match status" value="1"/>
</dbReference>
<keyword evidence="5" id="KW-0694">RNA-binding</keyword>
<dbReference type="InterPro" id="IPR035987">
    <property type="entry name" value="Ribosomal_uS8_sf"/>
</dbReference>
<dbReference type="Gene3D" id="3.30.1370.30">
    <property type="match status" value="1"/>
</dbReference>
<comment type="similarity">
    <text evidence="1 5 6">Belongs to the universal ribosomal protein uS8 family.</text>
</comment>
<dbReference type="PROSITE" id="PS00053">
    <property type="entry name" value="RIBOSOMAL_S8"/>
    <property type="match status" value="1"/>
</dbReference>
<dbReference type="EMBL" id="PEUM01000011">
    <property type="protein sequence ID" value="PIV25675.1"/>
    <property type="molecule type" value="Genomic_DNA"/>
</dbReference>
<evidence type="ECO:0000256" key="1">
    <source>
        <dbReference type="ARBA" id="ARBA00006471"/>
    </source>
</evidence>
<comment type="function">
    <text evidence="5">One of the primary rRNA binding proteins, it binds directly to 16S rRNA central domain where it helps coordinate assembly of the platform of the 30S subunit.</text>
</comment>
<evidence type="ECO:0000256" key="5">
    <source>
        <dbReference type="HAMAP-Rule" id="MF_01302"/>
    </source>
</evidence>
<evidence type="ECO:0000313" key="7">
    <source>
        <dbReference type="EMBL" id="PIV25675.1"/>
    </source>
</evidence>
<dbReference type="HAMAP" id="MF_01302_B">
    <property type="entry name" value="Ribosomal_uS8_B"/>
    <property type="match status" value="1"/>
</dbReference>
<dbReference type="Proteomes" id="UP000229966">
    <property type="component" value="Unassembled WGS sequence"/>
</dbReference>
<dbReference type="NCBIfam" id="NF001109">
    <property type="entry name" value="PRK00136.1"/>
    <property type="match status" value="1"/>
</dbReference>
<evidence type="ECO:0000256" key="2">
    <source>
        <dbReference type="ARBA" id="ARBA00022980"/>
    </source>
</evidence>
<dbReference type="GO" id="GO:0005737">
    <property type="term" value="C:cytoplasm"/>
    <property type="evidence" value="ECO:0007669"/>
    <property type="project" value="UniProtKB-ARBA"/>
</dbReference>
<dbReference type="SUPFAM" id="SSF56047">
    <property type="entry name" value="Ribosomal protein S8"/>
    <property type="match status" value="1"/>
</dbReference>
<dbReference type="PANTHER" id="PTHR11758">
    <property type="entry name" value="40S RIBOSOMAL PROTEIN S15A"/>
    <property type="match status" value="1"/>
</dbReference>
<keyword evidence="5" id="KW-0699">rRNA-binding</keyword>
<proteinExistence type="inferred from homology"/>
<dbReference type="GO" id="GO:0006412">
    <property type="term" value="P:translation"/>
    <property type="evidence" value="ECO:0007669"/>
    <property type="project" value="UniProtKB-UniRule"/>
</dbReference>
<keyword evidence="3 5" id="KW-0687">Ribonucleoprotein</keyword>
<evidence type="ECO:0000256" key="3">
    <source>
        <dbReference type="ARBA" id="ARBA00023274"/>
    </source>
</evidence>
<dbReference type="GO" id="GO:0005840">
    <property type="term" value="C:ribosome"/>
    <property type="evidence" value="ECO:0007669"/>
    <property type="project" value="UniProtKB-KW"/>
</dbReference>
<dbReference type="GO" id="GO:0003735">
    <property type="term" value="F:structural constituent of ribosome"/>
    <property type="evidence" value="ECO:0007669"/>
    <property type="project" value="InterPro"/>
</dbReference>
<dbReference type="GO" id="GO:0019843">
    <property type="term" value="F:rRNA binding"/>
    <property type="evidence" value="ECO:0007669"/>
    <property type="project" value="UniProtKB-UniRule"/>
</dbReference>
<dbReference type="FunFam" id="3.30.1490.10:FF:000001">
    <property type="entry name" value="30S ribosomal protein S8"/>
    <property type="match status" value="1"/>
</dbReference>
<evidence type="ECO:0000256" key="6">
    <source>
        <dbReference type="RuleBase" id="RU003660"/>
    </source>
</evidence>
<organism evidence="7 8">
    <name type="scientific">Candidatus Berkelbacteria bacterium CG03_land_8_20_14_0_80_40_36</name>
    <dbReference type="NCBI Taxonomy" id="1974509"/>
    <lineage>
        <taxon>Bacteria</taxon>
        <taxon>Candidatus Berkelbacteria</taxon>
    </lineage>
</organism>
<name>A0A2M7CJ80_9BACT</name>
<evidence type="ECO:0000313" key="8">
    <source>
        <dbReference type="Proteomes" id="UP000229966"/>
    </source>
</evidence>
<dbReference type="InterPro" id="IPR000630">
    <property type="entry name" value="Ribosomal_uS8"/>
</dbReference>
<comment type="caution">
    <text evidence="7">The sequence shown here is derived from an EMBL/GenBank/DDBJ whole genome shotgun (WGS) entry which is preliminary data.</text>
</comment>
<dbReference type="AlphaFoldDB" id="A0A2M7CJ80"/>
<protein>
    <recommendedName>
        <fullName evidence="4 5">Small ribosomal subunit protein uS8</fullName>
    </recommendedName>
</protein>
<accession>A0A2M7CJ80</accession>
<dbReference type="Pfam" id="PF00410">
    <property type="entry name" value="Ribosomal_S8"/>
    <property type="match status" value="1"/>
</dbReference>
<evidence type="ECO:0000256" key="4">
    <source>
        <dbReference type="ARBA" id="ARBA00035258"/>
    </source>
</evidence>
<dbReference type="GO" id="GO:1990904">
    <property type="term" value="C:ribonucleoprotein complex"/>
    <property type="evidence" value="ECO:0007669"/>
    <property type="project" value="UniProtKB-KW"/>
</dbReference>